<protein>
    <submittedName>
        <fullName evidence="1">Virulence RhuM family protein</fullName>
    </submittedName>
</protein>
<dbReference type="Pfam" id="PF13310">
    <property type="entry name" value="Virulence_RhuM"/>
    <property type="match status" value="1"/>
</dbReference>
<dbReference type="EMBL" id="CP060636">
    <property type="protein sequence ID" value="QNM14035.1"/>
    <property type="molecule type" value="Genomic_DNA"/>
</dbReference>
<reference evidence="1 2" key="1">
    <citation type="submission" date="2020-08" db="EMBL/GenBank/DDBJ databases">
        <authorList>
            <person name="Liu C."/>
            <person name="Sun Q."/>
        </authorList>
    </citation>
    <scope>NUCLEOTIDE SEQUENCE [LARGE SCALE GENOMIC DNA]</scope>
    <source>
        <strain evidence="1 2">NSJ-61</strain>
    </source>
</reference>
<accession>A0A7G9GTA3</accession>
<dbReference type="InterPro" id="IPR011204">
    <property type="entry name" value="Virulence_RhuM-like"/>
</dbReference>
<evidence type="ECO:0000313" key="2">
    <source>
        <dbReference type="Proteomes" id="UP000515856"/>
    </source>
</evidence>
<dbReference type="AlphaFoldDB" id="A0A7G9GTA3"/>
<name>A0A7G9GTA3_9FIRM</name>
<dbReference type="Proteomes" id="UP000515856">
    <property type="component" value="Chromosome"/>
</dbReference>
<keyword evidence="2" id="KW-1185">Reference proteome</keyword>
<gene>
    <name evidence="1" type="ORF">H9Q80_08895</name>
</gene>
<dbReference type="KEGG" id="ehn:H9Q80_08895"/>
<sequence length="38" mass="4361">MDLTCAENALVQGEGSRKIKRKIKFYNLDMIISVGYRV</sequence>
<organism evidence="1 2">
    <name type="scientific">[Eubacterium] hominis</name>
    <dbReference type="NCBI Taxonomy" id="2764325"/>
    <lineage>
        <taxon>Bacteria</taxon>
        <taxon>Bacillati</taxon>
        <taxon>Bacillota</taxon>
        <taxon>Erysipelotrichia</taxon>
        <taxon>Erysipelotrichales</taxon>
        <taxon>Erysipelotrichaceae</taxon>
        <taxon>Amedibacillus</taxon>
    </lineage>
</organism>
<proteinExistence type="predicted"/>
<evidence type="ECO:0000313" key="1">
    <source>
        <dbReference type="EMBL" id="QNM14035.1"/>
    </source>
</evidence>